<dbReference type="RefSeq" id="WP_274049454.1">
    <property type="nucleotide sequence ID" value="NZ_CP059693.1"/>
</dbReference>
<reference evidence="2 3" key="1">
    <citation type="journal article" date="2022" name="Mar. Drugs">
        <title>Bioassay-Guided Fractionation Leads to the Detection of Cholic Acid Generated by the Rare Thalassomonas sp.</title>
        <authorList>
            <person name="Pheiffer F."/>
            <person name="Schneider Y.K."/>
            <person name="Hansen E.H."/>
            <person name="Andersen J.H."/>
            <person name="Isaksson J."/>
            <person name="Busche T."/>
            <person name="R C."/>
            <person name="Kalinowski J."/>
            <person name="Zyl L.V."/>
            <person name="Trindade M."/>
        </authorList>
    </citation>
    <scope>NUCLEOTIDE SEQUENCE [LARGE SCALE GENOMIC DNA]</scope>
    <source>
        <strain evidence="2 3">A5K-61T</strain>
    </source>
</reference>
<dbReference type="Proteomes" id="UP001215231">
    <property type="component" value="Chromosome"/>
</dbReference>
<feature type="signal peptide" evidence="1">
    <location>
        <begin position="1"/>
        <end position="22"/>
    </location>
</feature>
<proteinExistence type="predicted"/>
<feature type="chain" id="PRO_5047076971" evidence="1">
    <location>
        <begin position="23"/>
        <end position="121"/>
    </location>
</feature>
<evidence type="ECO:0000313" key="3">
    <source>
        <dbReference type="Proteomes" id="UP001215231"/>
    </source>
</evidence>
<sequence>MKKLLTAGLLVASSFATSQAYAAAMECYVDTPAYDHFTTGQCFAMVWGENRATAVFRIKDAASKPISSVIWDGAAKSCGTGGSSCAVTIYSFRQYTATATVLYQDGTWGSASATASFEDGR</sequence>
<dbReference type="EMBL" id="CP059693">
    <property type="protein sequence ID" value="WDE09509.1"/>
    <property type="molecule type" value="Genomic_DNA"/>
</dbReference>
<keyword evidence="3" id="KW-1185">Reference proteome</keyword>
<keyword evidence="1" id="KW-0732">Signal</keyword>
<evidence type="ECO:0000256" key="1">
    <source>
        <dbReference type="SAM" id="SignalP"/>
    </source>
</evidence>
<organism evidence="2 3">
    <name type="scientific">Thalassomonas haliotis</name>
    <dbReference type="NCBI Taxonomy" id="485448"/>
    <lineage>
        <taxon>Bacteria</taxon>
        <taxon>Pseudomonadati</taxon>
        <taxon>Pseudomonadota</taxon>
        <taxon>Gammaproteobacteria</taxon>
        <taxon>Alteromonadales</taxon>
        <taxon>Colwelliaceae</taxon>
        <taxon>Thalassomonas</taxon>
    </lineage>
</organism>
<gene>
    <name evidence="2" type="ORF">H3N35_14295</name>
</gene>
<name>A0ABY7V762_9GAMM</name>
<protein>
    <submittedName>
        <fullName evidence="2">Uncharacterized protein</fullName>
    </submittedName>
</protein>
<accession>A0ABY7V762</accession>
<evidence type="ECO:0000313" key="2">
    <source>
        <dbReference type="EMBL" id="WDE09509.1"/>
    </source>
</evidence>